<protein>
    <submittedName>
        <fullName evidence="1">Uncharacterized protein</fullName>
    </submittedName>
</protein>
<dbReference type="InterPro" id="IPR008965">
    <property type="entry name" value="CBM2/CBM3_carb-bd_dom_sf"/>
</dbReference>
<organism evidence="1">
    <name type="scientific">hydrothermal vent metagenome</name>
    <dbReference type="NCBI Taxonomy" id="652676"/>
    <lineage>
        <taxon>unclassified sequences</taxon>
        <taxon>metagenomes</taxon>
        <taxon>ecological metagenomes</taxon>
    </lineage>
</organism>
<dbReference type="EMBL" id="UOFP01000156">
    <property type="protein sequence ID" value="VAW86766.1"/>
    <property type="molecule type" value="Genomic_DNA"/>
</dbReference>
<proteinExistence type="predicted"/>
<dbReference type="GO" id="GO:0030246">
    <property type="term" value="F:carbohydrate binding"/>
    <property type="evidence" value="ECO:0007669"/>
    <property type="project" value="InterPro"/>
</dbReference>
<accession>A0A3B1A1N1</accession>
<dbReference type="AlphaFoldDB" id="A0A3B1A1N1"/>
<reference evidence="1" key="1">
    <citation type="submission" date="2018-06" db="EMBL/GenBank/DDBJ databases">
        <authorList>
            <person name="Zhirakovskaya E."/>
        </authorList>
    </citation>
    <scope>NUCLEOTIDE SEQUENCE</scope>
</reference>
<dbReference type="Gene3D" id="2.60.40.680">
    <property type="match status" value="1"/>
</dbReference>
<evidence type="ECO:0000313" key="1">
    <source>
        <dbReference type="EMBL" id="VAW86766.1"/>
    </source>
</evidence>
<gene>
    <name evidence="1" type="ORF">MNBD_GAMMA18-555</name>
</gene>
<name>A0A3B1A1N1_9ZZZZ</name>
<sequence length="197" mass="21738">MKFLSTGFSLLFSLTSVSVFANNYTLSIENGGTVDSTLEVGNIVDIALDSPDINQMIWGNVQIEYDPTVLEAQYVDETAIFYGFFTYWTHVPANGAVCGGGMPYYYTTGGGSDRANAYAARYGEGSGPSAYIDHANGTIRFYHANYLYTGYYEPLRLGFKVLKTGTTTITVRSETETTYDWCNFDTVTPTNFTFGQP</sequence>
<dbReference type="SUPFAM" id="SSF49384">
    <property type="entry name" value="Carbohydrate-binding domain"/>
    <property type="match status" value="1"/>
</dbReference>